<dbReference type="Proteomes" id="UP001146336">
    <property type="component" value="Unassembled WGS sequence"/>
</dbReference>
<dbReference type="Gene3D" id="1.10.1470.10">
    <property type="entry name" value="YjbJ"/>
    <property type="match status" value="1"/>
</dbReference>
<dbReference type="SUPFAM" id="SSF69047">
    <property type="entry name" value="Hypothetical protein YjbJ"/>
    <property type="match status" value="1"/>
</dbReference>
<protein>
    <submittedName>
        <fullName evidence="3">CsbD family protein</fullName>
    </submittedName>
</protein>
<dbReference type="EMBL" id="JAOZFC020000003">
    <property type="protein sequence ID" value="MDF9300578.1"/>
    <property type="molecule type" value="Genomic_DNA"/>
</dbReference>
<name>A0ABT6D5Z4_9LACO</name>
<evidence type="ECO:0000313" key="3">
    <source>
        <dbReference type="EMBL" id="MDF9300578.1"/>
    </source>
</evidence>
<evidence type="ECO:0000259" key="2">
    <source>
        <dbReference type="Pfam" id="PF05532"/>
    </source>
</evidence>
<dbReference type="InterPro" id="IPR008462">
    <property type="entry name" value="CsbD"/>
</dbReference>
<accession>A0ABT6D5Z4</accession>
<reference evidence="3" key="1">
    <citation type="submission" date="2023-03" db="EMBL/GenBank/DDBJ databases">
        <title>Comparative genomics of Weissella fermenti BK2, and weissella type species.</title>
        <authorList>
            <person name="Lee J.K."/>
            <person name="Baek J.H."/>
            <person name="Kim J.M."/>
            <person name="Choi D.G."/>
            <person name="Jeon C.O."/>
        </authorList>
    </citation>
    <scope>NUCLEOTIDE SEQUENCE</scope>
    <source>
        <strain evidence="3">BK2</strain>
    </source>
</reference>
<dbReference type="InterPro" id="IPR036629">
    <property type="entry name" value="YjbJ_sf"/>
</dbReference>
<dbReference type="RefSeq" id="WP_264330286.1">
    <property type="nucleotide sequence ID" value="NZ_JAOZFC020000003.1"/>
</dbReference>
<comment type="similarity">
    <text evidence="1">Belongs to the UPF0337 (CsbD) family.</text>
</comment>
<evidence type="ECO:0000256" key="1">
    <source>
        <dbReference type="ARBA" id="ARBA00009129"/>
    </source>
</evidence>
<organism evidence="3 4">
    <name type="scientific">Weissella fermenti</name>
    <dbReference type="NCBI Taxonomy" id="2987699"/>
    <lineage>
        <taxon>Bacteria</taxon>
        <taxon>Bacillati</taxon>
        <taxon>Bacillota</taxon>
        <taxon>Bacilli</taxon>
        <taxon>Lactobacillales</taxon>
        <taxon>Lactobacillaceae</taxon>
        <taxon>Weissella</taxon>
    </lineage>
</organism>
<gene>
    <name evidence="3" type="ORF">OIT47_009895</name>
</gene>
<evidence type="ECO:0000313" key="4">
    <source>
        <dbReference type="Proteomes" id="UP001146336"/>
    </source>
</evidence>
<dbReference type="Pfam" id="PF05532">
    <property type="entry name" value="CsbD"/>
    <property type="match status" value="1"/>
</dbReference>
<proteinExistence type="inferred from homology"/>
<sequence length="67" mass="7017">MSIDDQVDKVAGKAKEFAGNATGDKHLEGEGKAQNLAGKAKEALGNLKDKAEGFVEEAKDKINGDKS</sequence>
<feature type="domain" description="CsbD-like" evidence="2">
    <location>
        <begin position="3"/>
        <end position="52"/>
    </location>
</feature>
<comment type="caution">
    <text evidence="3">The sequence shown here is derived from an EMBL/GenBank/DDBJ whole genome shotgun (WGS) entry which is preliminary data.</text>
</comment>
<keyword evidence="4" id="KW-1185">Reference proteome</keyword>